<name>A0A6P6S969_COFAR</name>
<proteinExistence type="inferred from homology"/>
<dbReference type="Gene3D" id="1.10.10.10">
    <property type="entry name" value="Winged helix-like DNA-binding domain superfamily/Winged helix DNA-binding domain"/>
    <property type="match status" value="1"/>
</dbReference>
<feature type="domain" description="O-methyltransferase C-terminal" evidence="9">
    <location>
        <begin position="121"/>
        <end position="331"/>
    </location>
</feature>
<organism evidence="11 12">
    <name type="scientific">Coffea arabica</name>
    <name type="common">Arabian coffee</name>
    <dbReference type="NCBI Taxonomy" id="13443"/>
    <lineage>
        <taxon>Eukaryota</taxon>
        <taxon>Viridiplantae</taxon>
        <taxon>Streptophyta</taxon>
        <taxon>Embryophyta</taxon>
        <taxon>Tracheophyta</taxon>
        <taxon>Spermatophyta</taxon>
        <taxon>Magnoliopsida</taxon>
        <taxon>eudicotyledons</taxon>
        <taxon>Gunneridae</taxon>
        <taxon>Pentapetalae</taxon>
        <taxon>asterids</taxon>
        <taxon>lamiids</taxon>
        <taxon>Gentianales</taxon>
        <taxon>Rubiaceae</taxon>
        <taxon>Ixoroideae</taxon>
        <taxon>Gardenieae complex</taxon>
        <taxon>Bertiereae - Coffeeae clade</taxon>
        <taxon>Coffeeae</taxon>
        <taxon>Coffea</taxon>
    </lineage>
</organism>
<evidence type="ECO:0000256" key="5">
    <source>
        <dbReference type="ARBA" id="ARBA00034481"/>
    </source>
</evidence>
<evidence type="ECO:0000256" key="1">
    <source>
        <dbReference type="ARBA" id="ARBA00022589"/>
    </source>
</evidence>
<evidence type="ECO:0000313" key="11">
    <source>
        <dbReference type="Proteomes" id="UP001652660"/>
    </source>
</evidence>
<keyword evidence="11" id="KW-1185">Reference proteome</keyword>
<dbReference type="AlphaFoldDB" id="A0A6P6S969"/>
<dbReference type="PIRSF" id="PIRSF005739">
    <property type="entry name" value="O-mtase"/>
    <property type="match status" value="1"/>
</dbReference>
<evidence type="ECO:0000256" key="4">
    <source>
        <dbReference type="ARBA" id="ARBA00022691"/>
    </source>
</evidence>
<dbReference type="SUPFAM" id="SSF53335">
    <property type="entry name" value="S-adenosyl-L-methionine-dependent methyltransferases"/>
    <property type="match status" value="1"/>
</dbReference>
<dbReference type="InterPro" id="IPR036390">
    <property type="entry name" value="WH_DNA-bd_sf"/>
</dbReference>
<keyword evidence="3" id="KW-0808">Transferase</keyword>
<sequence length="349" mass="39235">MEKADNLGEFLEAQTHVWNAMFHFKKSACVKCAVELGIPDVISNHGKPITLSDLISVLPIHPSKSAHIFRLMRFLANSGFFVENPQGYALTSAGRLLLKDEPFNVRAHIFLSCDPALLKPWNFLTEWFQNDDPSPFDTAYGNNFWHYNAQEVRFGKMFNEAMASDNHLITKVLVAEFKYVFEGLTSLVDVGGGTGTVARSIAKAFPNLKCTVLDLPHVVANQEETQNLDFAAADMLEEVPPANAILLKRILHDWSDEDCVKILKNCKKAIPGRDKGGKVIIIDMVMKSQLENHESVEAQICLDMQMMLVLYGAKERTEKDWAILFWDAGFNSYKVFPVLGTRDLIEVNP</sequence>
<dbReference type="InterPro" id="IPR001077">
    <property type="entry name" value="COMT_C"/>
</dbReference>
<reference evidence="12" key="2">
    <citation type="submission" date="2025-08" db="UniProtKB">
        <authorList>
            <consortium name="RefSeq"/>
        </authorList>
    </citation>
    <scope>IDENTIFICATION</scope>
    <source>
        <tissue evidence="12">Leaves</tissue>
    </source>
</reference>
<evidence type="ECO:0000313" key="12">
    <source>
        <dbReference type="RefSeq" id="XP_027062012.1"/>
    </source>
</evidence>
<evidence type="ECO:0000256" key="6">
    <source>
        <dbReference type="ARBA" id="ARBA00093209"/>
    </source>
</evidence>
<reference evidence="11" key="1">
    <citation type="journal article" date="2025" name="Foods">
        <title>Unveiling the Microbial Signatures of Arabica Coffee Cherries: Insights into Ripeness Specific Diversity, Functional Traits, and Implications for Quality and Safety.</title>
        <authorList>
            <consortium name="RefSeq"/>
            <person name="Tenea G.N."/>
            <person name="Cifuentes V."/>
            <person name="Reyes P."/>
            <person name="Cevallos-Vallejos M."/>
        </authorList>
    </citation>
    <scope>NUCLEOTIDE SEQUENCE [LARGE SCALE GENOMIC DNA]</scope>
</reference>
<protein>
    <recommendedName>
        <fullName evidence="7">7'-O-demethylcephaeline methyltransferase</fullName>
        <ecNumber evidence="7">2.1.1.395</ecNumber>
    </recommendedName>
</protein>
<dbReference type="RefSeq" id="XP_027062012.1">
    <property type="nucleotide sequence ID" value="XM_027206211.1"/>
</dbReference>
<dbReference type="Gene3D" id="3.40.50.150">
    <property type="entry name" value="Vaccinia Virus protein VP39"/>
    <property type="match status" value="1"/>
</dbReference>
<dbReference type="GO" id="GO:0009821">
    <property type="term" value="P:alkaloid biosynthetic process"/>
    <property type="evidence" value="ECO:0007669"/>
    <property type="project" value="UniProtKB-ARBA"/>
</dbReference>
<dbReference type="PROSITE" id="PS51683">
    <property type="entry name" value="SAM_OMT_II"/>
    <property type="match status" value="1"/>
</dbReference>
<dbReference type="FunFam" id="3.40.50.150:FF:000057">
    <property type="entry name" value="O-methyltransferase ZRP4"/>
    <property type="match status" value="1"/>
</dbReference>
<dbReference type="InterPro" id="IPR036388">
    <property type="entry name" value="WH-like_DNA-bd_sf"/>
</dbReference>
<feature type="domain" description="O-methyltransferase dimerisation" evidence="10">
    <location>
        <begin position="18"/>
        <end position="100"/>
    </location>
</feature>
<keyword evidence="2" id="KW-0489">Methyltransferase</keyword>
<dbReference type="GO" id="GO:0008171">
    <property type="term" value="F:O-methyltransferase activity"/>
    <property type="evidence" value="ECO:0007669"/>
    <property type="project" value="InterPro"/>
</dbReference>
<evidence type="ECO:0000259" key="10">
    <source>
        <dbReference type="Pfam" id="PF08100"/>
    </source>
</evidence>
<feature type="active site" description="Proton acceptor" evidence="8">
    <location>
        <position position="252"/>
    </location>
</feature>
<keyword evidence="1" id="KW-0017">Alkaloid metabolism</keyword>
<dbReference type="EC" id="2.1.1.395" evidence="7"/>
<evidence type="ECO:0000259" key="9">
    <source>
        <dbReference type="Pfam" id="PF00891"/>
    </source>
</evidence>
<dbReference type="PANTHER" id="PTHR11746">
    <property type="entry name" value="O-METHYLTRANSFERASE"/>
    <property type="match status" value="1"/>
</dbReference>
<gene>
    <name evidence="12" type="primary">LOC113688404</name>
</gene>
<accession>A0A6P6S969</accession>
<dbReference type="InterPro" id="IPR016461">
    <property type="entry name" value="COMT-like"/>
</dbReference>
<evidence type="ECO:0000256" key="7">
    <source>
        <dbReference type="ARBA" id="ARBA00093595"/>
    </source>
</evidence>
<dbReference type="OrthoDB" id="824285at2759"/>
<evidence type="ECO:0000256" key="3">
    <source>
        <dbReference type="ARBA" id="ARBA00022679"/>
    </source>
</evidence>
<comment type="catalytic activity">
    <reaction evidence="6">
        <text>7'-O-demethylcephaeline + S-adenosyl-L-methionine = cephaeline + S-adenosyl-L-homocysteine + H(+)</text>
        <dbReference type="Rhea" id="RHEA:80555"/>
        <dbReference type="ChEBI" id="CHEBI:15378"/>
        <dbReference type="ChEBI" id="CHEBI:57856"/>
        <dbReference type="ChEBI" id="CHEBI:59789"/>
        <dbReference type="ChEBI" id="CHEBI:231587"/>
        <dbReference type="ChEBI" id="CHEBI:231589"/>
        <dbReference type="EC" id="2.1.1.395"/>
    </reaction>
    <physiologicalReaction direction="left-to-right" evidence="6">
        <dbReference type="Rhea" id="RHEA:80556"/>
    </physiologicalReaction>
</comment>
<dbReference type="GeneID" id="113688404"/>
<evidence type="ECO:0000256" key="2">
    <source>
        <dbReference type="ARBA" id="ARBA00022603"/>
    </source>
</evidence>
<comment type="similarity">
    <text evidence="5">Belongs to the class I-like SAM-binding methyltransferase superfamily. Cation-independent O-methyltransferase family. COMT subfamily.</text>
</comment>
<dbReference type="Proteomes" id="UP001652660">
    <property type="component" value="Chromosome 5e"/>
</dbReference>
<keyword evidence="4" id="KW-0949">S-adenosyl-L-methionine</keyword>
<dbReference type="InterPro" id="IPR012967">
    <property type="entry name" value="COMT_dimerisation"/>
</dbReference>
<dbReference type="GO" id="GO:0046983">
    <property type="term" value="F:protein dimerization activity"/>
    <property type="evidence" value="ECO:0007669"/>
    <property type="project" value="InterPro"/>
</dbReference>
<dbReference type="Pfam" id="PF08100">
    <property type="entry name" value="Dimerisation"/>
    <property type="match status" value="1"/>
</dbReference>
<dbReference type="GO" id="GO:0032259">
    <property type="term" value="P:methylation"/>
    <property type="evidence" value="ECO:0007669"/>
    <property type="project" value="UniProtKB-KW"/>
</dbReference>
<dbReference type="SUPFAM" id="SSF46785">
    <property type="entry name" value="Winged helix' DNA-binding domain"/>
    <property type="match status" value="1"/>
</dbReference>
<dbReference type="InterPro" id="IPR029063">
    <property type="entry name" value="SAM-dependent_MTases_sf"/>
</dbReference>
<dbReference type="Pfam" id="PF00891">
    <property type="entry name" value="Methyltransf_2"/>
    <property type="match status" value="1"/>
</dbReference>
<evidence type="ECO:0000256" key="8">
    <source>
        <dbReference type="PIRSR" id="PIRSR005739-1"/>
    </source>
</evidence>